<evidence type="ECO:0000313" key="1">
    <source>
        <dbReference type="EMBL" id="KAI9898613.1"/>
    </source>
</evidence>
<name>A0ACC0UXH7_9HYPO</name>
<comment type="caution">
    <text evidence="1">The sequence shown here is derived from an EMBL/GenBank/DDBJ whole genome shotgun (WGS) entry which is preliminary data.</text>
</comment>
<gene>
    <name evidence="1" type="ORF">N3K66_006973</name>
</gene>
<evidence type="ECO:0000313" key="2">
    <source>
        <dbReference type="Proteomes" id="UP001163324"/>
    </source>
</evidence>
<proteinExistence type="predicted"/>
<dbReference type="Proteomes" id="UP001163324">
    <property type="component" value="Chromosome 6"/>
</dbReference>
<accession>A0ACC0UXH7</accession>
<protein>
    <submittedName>
        <fullName evidence="1">Uncharacterized protein</fullName>
    </submittedName>
</protein>
<organism evidence="1 2">
    <name type="scientific">Trichothecium roseum</name>
    <dbReference type="NCBI Taxonomy" id="47278"/>
    <lineage>
        <taxon>Eukaryota</taxon>
        <taxon>Fungi</taxon>
        <taxon>Dikarya</taxon>
        <taxon>Ascomycota</taxon>
        <taxon>Pezizomycotina</taxon>
        <taxon>Sordariomycetes</taxon>
        <taxon>Hypocreomycetidae</taxon>
        <taxon>Hypocreales</taxon>
        <taxon>Hypocreales incertae sedis</taxon>
        <taxon>Trichothecium</taxon>
    </lineage>
</organism>
<sequence length="543" mass="58953">MRLTIAAGLVSGLVGSATAVQYGYNHVPLEPDSEIVSSAFKDVDVELLSPAFIDEEGRLPAFSEGTKGPSNQETMEDYLQDLASRNEYMAYALANFTSEEHRSLPYVRLSTSSSSSRKRAADGDDERVRVWIQAAVHGNEPAGDEAALALLAKFDAEPDWAGTVLDKLDIVVLPRYNPDGVFYFQRTLASNYDPNRDHIKLARRQTRDIKALFNAFNPHVVVDLHEYGSASTFADRYVHAADGLFSAAKNLNIDAGIRDLAEGLFAKNMGEAMEKNNLRWEPYVTGSSSDGSEGYVAEFAEAGTDAKIGRNAMGLAQTVTFLVETRGIGLADQQFQRRTASGLTMASSVIQTASDNASKVYRTIEAGRKALVESAGEEVIVVTDYSETSTRPFSMVDKTNGSVVFPPVLFASTTPAIANLTRPRPDAYLIPGAWADLAERLRVSGLEVETLKDGFEGAVETLTVASADIATEYYEGAVRVALTTEAGGREVKLPAGSFRVSARQQRAALAFVALEPENMDSYAAFNIVPLEEGDEYPVYRLKA</sequence>
<dbReference type="EMBL" id="CM047945">
    <property type="protein sequence ID" value="KAI9898613.1"/>
    <property type="molecule type" value="Genomic_DNA"/>
</dbReference>
<keyword evidence="2" id="KW-1185">Reference proteome</keyword>
<reference evidence="1" key="1">
    <citation type="submission" date="2022-10" db="EMBL/GenBank/DDBJ databases">
        <title>Complete Genome of Trichothecium roseum strain YXFP-22015, a Plant Pathogen Isolated from Citrus.</title>
        <authorList>
            <person name="Wang Y."/>
            <person name="Zhu L."/>
        </authorList>
    </citation>
    <scope>NUCLEOTIDE SEQUENCE</scope>
    <source>
        <strain evidence="1">YXFP-22015</strain>
    </source>
</reference>